<name>A0A183V2K6_TOXCA</name>
<evidence type="ECO:0000256" key="2">
    <source>
        <dbReference type="ARBA" id="ARBA00022946"/>
    </source>
</evidence>
<keyword evidence="3" id="KW-0689">Ribosomal protein</keyword>
<keyword evidence="4" id="KW-0496">Mitochondrion</keyword>
<dbReference type="GO" id="GO:0005762">
    <property type="term" value="C:mitochondrial large ribosomal subunit"/>
    <property type="evidence" value="ECO:0007669"/>
    <property type="project" value="TreeGrafter"/>
</dbReference>
<evidence type="ECO:0000256" key="6">
    <source>
        <dbReference type="ARBA" id="ARBA00033752"/>
    </source>
</evidence>
<evidence type="ECO:0000256" key="7">
    <source>
        <dbReference type="ARBA" id="ARBA00035179"/>
    </source>
</evidence>
<dbReference type="Proteomes" id="UP000050794">
    <property type="component" value="Unassembled WGS sequence"/>
</dbReference>
<evidence type="ECO:0000256" key="1">
    <source>
        <dbReference type="ARBA" id="ARBA00004173"/>
    </source>
</evidence>
<evidence type="ECO:0000313" key="8">
    <source>
        <dbReference type="Proteomes" id="UP000050794"/>
    </source>
</evidence>
<reference evidence="9" key="1">
    <citation type="submission" date="2016-06" db="UniProtKB">
        <authorList>
            <consortium name="WormBaseParasite"/>
        </authorList>
    </citation>
    <scope>IDENTIFICATION</scope>
</reference>
<keyword evidence="2" id="KW-0809">Transit peptide</keyword>
<comment type="subcellular location">
    <subcellularLocation>
        <location evidence="1">Mitochondrion</location>
    </subcellularLocation>
</comment>
<dbReference type="PANTHER" id="PTHR28595:SF1">
    <property type="entry name" value="LARGE RIBOSOMAL SUBUNIT PROTEIN ML54"/>
    <property type="match status" value="1"/>
</dbReference>
<dbReference type="Pfam" id="PF08561">
    <property type="entry name" value="Ribosomal_L37"/>
    <property type="match status" value="1"/>
</dbReference>
<keyword evidence="8" id="KW-1185">Reference proteome</keyword>
<dbReference type="WBParaSite" id="TCNE_0001497601-mRNA-1">
    <property type="protein sequence ID" value="TCNE_0001497601-mRNA-1"/>
    <property type="gene ID" value="TCNE_0001497601"/>
</dbReference>
<evidence type="ECO:0000256" key="5">
    <source>
        <dbReference type="ARBA" id="ARBA00023274"/>
    </source>
</evidence>
<comment type="similarity">
    <text evidence="6">Belongs to the mitochondrion-specific ribosomal protein mL54 family.</text>
</comment>
<dbReference type="PANTHER" id="PTHR28595">
    <property type="entry name" value="39S RIBOSOMAL PROTEIN L54, MITOCHONDRIAL"/>
    <property type="match status" value="1"/>
</dbReference>
<dbReference type="InterPro" id="IPR013870">
    <property type="entry name" value="Ribosomal_mL54"/>
</dbReference>
<organism evidence="8 9">
    <name type="scientific">Toxocara canis</name>
    <name type="common">Canine roundworm</name>
    <dbReference type="NCBI Taxonomy" id="6265"/>
    <lineage>
        <taxon>Eukaryota</taxon>
        <taxon>Metazoa</taxon>
        <taxon>Ecdysozoa</taxon>
        <taxon>Nematoda</taxon>
        <taxon>Chromadorea</taxon>
        <taxon>Rhabditida</taxon>
        <taxon>Spirurina</taxon>
        <taxon>Ascaridomorpha</taxon>
        <taxon>Ascaridoidea</taxon>
        <taxon>Toxocaridae</taxon>
        <taxon>Toxocara</taxon>
    </lineage>
</organism>
<dbReference type="AlphaFoldDB" id="A0A183V2K6"/>
<protein>
    <recommendedName>
        <fullName evidence="7">Large ribosomal subunit protein mL54</fullName>
    </recommendedName>
</protein>
<evidence type="ECO:0000313" key="9">
    <source>
        <dbReference type="WBParaSite" id="TCNE_0001497601-mRNA-1"/>
    </source>
</evidence>
<dbReference type="GO" id="GO:0003735">
    <property type="term" value="F:structural constituent of ribosome"/>
    <property type="evidence" value="ECO:0007669"/>
    <property type="project" value="TreeGrafter"/>
</dbReference>
<evidence type="ECO:0000256" key="4">
    <source>
        <dbReference type="ARBA" id="ARBA00023128"/>
    </source>
</evidence>
<evidence type="ECO:0000256" key="3">
    <source>
        <dbReference type="ARBA" id="ARBA00022980"/>
    </source>
</evidence>
<proteinExistence type="inferred from homology"/>
<sequence>LLSGDVLRSHRSYASVGSKVLAEKEDKSYIESDVEKLCKYVCINYYVQGEEPGPKILPDSEYPEWLFELDLRPPRPLEDLDPEVDGWLYWRELRRRQVQQAQRFAKLRTRFLHLQNSPSLRKSGGISRIPAPVEN</sequence>
<accession>A0A183V2K6</accession>
<keyword evidence="5" id="KW-0687">Ribonucleoprotein</keyword>